<proteinExistence type="inferred from homology"/>
<feature type="signal peptide" evidence="8">
    <location>
        <begin position="1"/>
        <end position="21"/>
    </location>
</feature>
<evidence type="ECO:0000256" key="5">
    <source>
        <dbReference type="ARBA" id="ARBA00023288"/>
    </source>
</evidence>
<dbReference type="CDD" id="cd13597">
    <property type="entry name" value="PBP2_lipoprotein_Tp32"/>
    <property type="match status" value="1"/>
</dbReference>
<dbReference type="OrthoDB" id="9812878at2"/>
<protein>
    <recommendedName>
        <fullName evidence="6">Lipoprotein</fullName>
    </recommendedName>
</protein>
<dbReference type="PIRSF" id="PIRSF002854">
    <property type="entry name" value="MetQ"/>
    <property type="match status" value="1"/>
</dbReference>
<feature type="chain" id="PRO_5039033360" description="Lipoprotein" evidence="8">
    <location>
        <begin position="22"/>
        <end position="281"/>
    </location>
</feature>
<name>A0A1D8B3J2_9ACTO</name>
<evidence type="ECO:0000256" key="8">
    <source>
        <dbReference type="SAM" id="SignalP"/>
    </source>
</evidence>
<keyword evidence="2 8" id="KW-0732">Signal</keyword>
<comment type="similarity">
    <text evidence="6">Belongs to the nlpA lipoprotein family.</text>
</comment>
<dbReference type="GO" id="GO:0016020">
    <property type="term" value="C:membrane"/>
    <property type="evidence" value="ECO:0007669"/>
    <property type="project" value="UniProtKB-SubCell"/>
</dbReference>
<dbReference type="RefSeq" id="WP_009744239.1">
    <property type="nucleotide sequence ID" value="NZ_CP017298.1"/>
</dbReference>
<keyword evidence="4" id="KW-0564">Palmitate</keyword>
<evidence type="ECO:0000313" key="10">
    <source>
        <dbReference type="Proteomes" id="UP000095214"/>
    </source>
</evidence>
<dbReference type="Proteomes" id="UP000095214">
    <property type="component" value="Chromosome"/>
</dbReference>
<dbReference type="KEGG" id="phon:BH719_07595"/>
<evidence type="ECO:0000256" key="4">
    <source>
        <dbReference type="ARBA" id="ARBA00023139"/>
    </source>
</evidence>
<evidence type="ECO:0000256" key="2">
    <source>
        <dbReference type="ARBA" id="ARBA00022729"/>
    </source>
</evidence>
<gene>
    <name evidence="9" type="ORF">BH719_07595</name>
</gene>
<sequence>MRTLRTILATGLTAVVAVGLAACGGSSQNGGSNGSGSDSSGAVTLKVGATPAPHAKILTYINDNLAAEAGIKLDIVEYTDYNQPNRALNDGELDANFYQTVPYLENAEREFDYDFTAGAGIHLEPLAIFSNKHKSLSELPDGGTIAVISDASNQSRALELLAKQGLVQLPADGSDASVANVTTLKDFTFKEVEGPQLVRSLDDFDFAVINGNFAQEGGLNIADQALVIESPENNPAVNVLVWKTANDKQEAIDKLEQLLHSDKVKQYIEQTWTDGSVIPAF</sequence>
<evidence type="ECO:0000256" key="3">
    <source>
        <dbReference type="ARBA" id="ARBA00023136"/>
    </source>
</evidence>
<feature type="lipid moiety-binding region" description="S-diacylglycerol cysteine" evidence="7">
    <location>
        <position position="23"/>
    </location>
</feature>
<dbReference type="PANTHER" id="PTHR30429:SF0">
    <property type="entry name" value="METHIONINE-BINDING LIPOPROTEIN METQ"/>
    <property type="match status" value="1"/>
</dbReference>
<reference evidence="9 10" key="1">
    <citation type="submission" date="2016-09" db="EMBL/GenBank/DDBJ databases">
        <title>Complete genome sequence of Actinomyces hongkongensis HKU8.</title>
        <authorList>
            <person name="Gao Y.-X."/>
            <person name="Zhou Y.-Y."/>
            <person name="Xie Y."/>
            <person name="Wang M."/>
            <person name="Wang S.-J."/>
            <person name="Shen S.-G."/>
        </authorList>
    </citation>
    <scope>NUCLEOTIDE SEQUENCE [LARGE SCALE GENOMIC DNA]</scope>
    <source>
        <strain evidence="9 10">HKU8</strain>
    </source>
</reference>
<evidence type="ECO:0000313" key="9">
    <source>
        <dbReference type="EMBL" id="AOS47721.1"/>
    </source>
</evidence>
<keyword evidence="10" id="KW-1185">Reference proteome</keyword>
<keyword evidence="3" id="KW-0472">Membrane</keyword>
<evidence type="ECO:0000256" key="6">
    <source>
        <dbReference type="PIRNR" id="PIRNR002854"/>
    </source>
</evidence>
<dbReference type="STRING" id="178339.BH719_07595"/>
<accession>A0A1D8B3J2</accession>
<dbReference type="PANTHER" id="PTHR30429">
    <property type="entry name" value="D-METHIONINE-BINDING LIPOPROTEIN METQ"/>
    <property type="match status" value="1"/>
</dbReference>
<organism evidence="9 10">
    <name type="scientific">Pauljensenia hongkongensis</name>
    <dbReference type="NCBI Taxonomy" id="178339"/>
    <lineage>
        <taxon>Bacteria</taxon>
        <taxon>Bacillati</taxon>
        <taxon>Actinomycetota</taxon>
        <taxon>Actinomycetes</taxon>
        <taxon>Actinomycetales</taxon>
        <taxon>Actinomycetaceae</taxon>
        <taxon>Pauljensenia</taxon>
    </lineage>
</organism>
<evidence type="ECO:0000256" key="1">
    <source>
        <dbReference type="ARBA" id="ARBA00004635"/>
    </source>
</evidence>
<dbReference type="EMBL" id="CP017298">
    <property type="protein sequence ID" value="AOS47721.1"/>
    <property type="molecule type" value="Genomic_DNA"/>
</dbReference>
<dbReference type="Gene3D" id="3.40.190.10">
    <property type="entry name" value="Periplasmic binding protein-like II"/>
    <property type="match status" value="2"/>
</dbReference>
<dbReference type="AlphaFoldDB" id="A0A1D8B3J2"/>
<comment type="subcellular location">
    <subcellularLocation>
        <location evidence="1">Membrane</location>
        <topology evidence="1">Lipid-anchor</topology>
    </subcellularLocation>
</comment>
<dbReference type="SUPFAM" id="SSF53850">
    <property type="entry name" value="Periplasmic binding protein-like II"/>
    <property type="match status" value="1"/>
</dbReference>
<evidence type="ECO:0000256" key="7">
    <source>
        <dbReference type="PIRSR" id="PIRSR002854-1"/>
    </source>
</evidence>
<keyword evidence="5 6" id="KW-0449">Lipoprotein</keyword>
<dbReference type="PROSITE" id="PS51257">
    <property type="entry name" value="PROKAR_LIPOPROTEIN"/>
    <property type="match status" value="1"/>
</dbReference>
<dbReference type="InterPro" id="IPR004872">
    <property type="entry name" value="Lipoprotein_NlpA"/>
</dbReference>
<dbReference type="Pfam" id="PF03180">
    <property type="entry name" value="Lipoprotein_9"/>
    <property type="match status" value="1"/>
</dbReference>